<dbReference type="OrthoDB" id="3366546at2759"/>
<name>Q5K787_CRYD1</name>
<dbReference type="GeneID" id="3255366"/>
<evidence type="ECO:0000313" key="3">
    <source>
        <dbReference type="Proteomes" id="UP000002149"/>
    </source>
</evidence>
<dbReference type="eggNOG" id="ENOG502S8NF">
    <property type="taxonomic scope" value="Eukaryota"/>
</dbReference>
<feature type="compositionally biased region" description="Low complexity" evidence="1">
    <location>
        <begin position="90"/>
        <end position="105"/>
    </location>
</feature>
<feature type="compositionally biased region" description="Basic and acidic residues" evidence="1">
    <location>
        <begin position="177"/>
        <end position="217"/>
    </location>
</feature>
<protein>
    <recommendedName>
        <fullName evidence="4">G-patch domain-containing protein</fullName>
    </recommendedName>
</protein>
<dbReference type="OMA" id="VSQGWEG"/>
<proteinExistence type="predicted"/>
<dbReference type="InParanoid" id="Q5K787"/>
<accession>Q5K787</accession>
<organism evidence="2 3">
    <name type="scientific">Cryptococcus deneoformans (strain JEC21 / ATCC MYA-565)</name>
    <name type="common">Cryptococcus neoformans var. neoformans serotype D</name>
    <dbReference type="NCBI Taxonomy" id="214684"/>
    <lineage>
        <taxon>Eukaryota</taxon>
        <taxon>Fungi</taxon>
        <taxon>Dikarya</taxon>
        <taxon>Basidiomycota</taxon>
        <taxon>Agaricomycotina</taxon>
        <taxon>Tremellomycetes</taxon>
        <taxon>Tremellales</taxon>
        <taxon>Cryptococcaceae</taxon>
        <taxon>Cryptococcus</taxon>
        <taxon>Cryptococcus neoformans species complex</taxon>
    </lineage>
</organism>
<sequence>MAVIKTSFDAAKHLEKQGWKGKGTALKNGHATRPLAVVQKKTLSGIGKDRDEAVPFWDHIFAATAANLFIPSAPSSPASGSTSKWATLTPAAASGNSQSASSSSSPAPPKQRLSIGAQTRISREMARRQLYSRFLRGKVFIPDEELEIKESEEEWSKSMATEVKVVVEGGVAGPSKATDKAEKKDKKSRRKEKEETKEKRDARKAEKKAKAAKEIKKSEKKVKGKQKEEKGEEVKTKKEKKEQEKKEEDKERNTQEANEGTERKHKRKSVVQIIDGAEREKKKRKGRESDDETGKWKKCKG</sequence>
<gene>
    <name evidence="2" type="ordered locus">CNN00710</name>
</gene>
<feature type="region of interest" description="Disordered" evidence="1">
    <location>
        <begin position="90"/>
        <end position="121"/>
    </location>
</feature>
<dbReference type="HOGENOM" id="CLU_924434_0_0_1"/>
<dbReference type="STRING" id="214684.Q5K787"/>
<evidence type="ECO:0000256" key="1">
    <source>
        <dbReference type="SAM" id="MobiDB-lite"/>
    </source>
</evidence>
<evidence type="ECO:0008006" key="4">
    <source>
        <dbReference type="Google" id="ProtNLM"/>
    </source>
</evidence>
<dbReference type="VEuPathDB" id="FungiDB:CNN00710"/>
<dbReference type="RefSeq" id="XP_568610.1">
    <property type="nucleotide sequence ID" value="XM_568610.2"/>
</dbReference>
<dbReference type="EMBL" id="AE017356">
    <property type="protein sequence ID" value="AAW47093.1"/>
    <property type="molecule type" value="Genomic_DNA"/>
</dbReference>
<dbReference type="KEGG" id="cne:CNN00710"/>
<feature type="region of interest" description="Disordered" evidence="1">
    <location>
        <begin position="167"/>
        <end position="301"/>
    </location>
</feature>
<dbReference type="Proteomes" id="UP000002149">
    <property type="component" value="Chromosome 14"/>
</dbReference>
<dbReference type="AlphaFoldDB" id="Q5K787"/>
<keyword evidence="3" id="KW-1185">Reference proteome</keyword>
<reference evidence="2 3" key="1">
    <citation type="journal article" date="2005" name="Science">
        <title>The genome of the basidiomycetous yeast and human pathogen Cryptococcus neoformans.</title>
        <authorList>
            <person name="Loftus B.J."/>
            <person name="Fung E."/>
            <person name="Roncaglia P."/>
            <person name="Rowley D."/>
            <person name="Amedeo P."/>
            <person name="Bruno D."/>
            <person name="Vamathevan J."/>
            <person name="Miranda M."/>
            <person name="Anderson I.J."/>
            <person name="Fraser J.A."/>
            <person name="Allen J.E."/>
            <person name="Bosdet I.E."/>
            <person name="Brent M.R."/>
            <person name="Chiu R."/>
            <person name="Doering T.L."/>
            <person name="Donlin M.J."/>
            <person name="D'Souza C.A."/>
            <person name="Fox D.S."/>
            <person name="Grinberg V."/>
            <person name="Fu J."/>
            <person name="Fukushima M."/>
            <person name="Haas B.J."/>
            <person name="Huang J.C."/>
            <person name="Janbon G."/>
            <person name="Jones S.J."/>
            <person name="Koo H.L."/>
            <person name="Krzywinski M.I."/>
            <person name="Kwon-Chung J.K."/>
            <person name="Lengeler K.B."/>
            <person name="Maiti R."/>
            <person name="Marra M.A."/>
            <person name="Marra R.E."/>
            <person name="Mathewson C.A."/>
            <person name="Mitchell T.G."/>
            <person name="Pertea M."/>
            <person name="Riggs F.R."/>
            <person name="Salzberg S.L."/>
            <person name="Schein J.E."/>
            <person name="Shvartsbeyn A."/>
            <person name="Shin H."/>
            <person name="Shumway M."/>
            <person name="Specht C.A."/>
            <person name="Suh B.B."/>
            <person name="Tenney A."/>
            <person name="Utterback T.R."/>
            <person name="Wickes B.L."/>
            <person name="Wortman J.R."/>
            <person name="Wye N.H."/>
            <person name="Kronstad J.W."/>
            <person name="Lodge J.K."/>
            <person name="Heitman J."/>
            <person name="Davis R.W."/>
            <person name="Fraser C.M."/>
            <person name="Hyman R.W."/>
        </authorList>
    </citation>
    <scope>NUCLEOTIDE SEQUENCE [LARGE SCALE GENOMIC DNA]</scope>
    <source>
        <strain evidence="3">JEC21 / ATCC MYA-565</strain>
    </source>
</reference>
<evidence type="ECO:0000313" key="2">
    <source>
        <dbReference type="EMBL" id="AAW47093.1"/>
    </source>
</evidence>
<dbReference type="PaxDb" id="214684-Q5K787"/>
<feature type="compositionally biased region" description="Basic and acidic residues" evidence="1">
    <location>
        <begin position="225"/>
        <end position="254"/>
    </location>
</feature>